<sequence>MEENLTACPKFLVKTKLPTTSPARISELLLRLYETVKLIPERLFTYKVFGERRGPHYGHYDLVGGHLAAGQVYPLIIEFLTRHDET</sequence>
<accession>A0ABC8QW16</accession>
<gene>
    <name evidence="1" type="ORF">ILEXP_LOCUS3943</name>
</gene>
<evidence type="ECO:0000313" key="2">
    <source>
        <dbReference type="Proteomes" id="UP001642360"/>
    </source>
</evidence>
<reference evidence="1 2" key="1">
    <citation type="submission" date="2024-02" db="EMBL/GenBank/DDBJ databases">
        <authorList>
            <person name="Vignale AGUSTIN F."/>
            <person name="Sosa J E."/>
            <person name="Modenutti C."/>
        </authorList>
    </citation>
    <scope>NUCLEOTIDE SEQUENCE [LARGE SCALE GENOMIC DNA]</scope>
</reference>
<comment type="caution">
    <text evidence="1">The sequence shown here is derived from an EMBL/GenBank/DDBJ whole genome shotgun (WGS) entry which is preliminary data.</text>
</comment>
<protein>
    <submittedName>
        <fullName evidence="1">Uncharacterized protein</fullName>
    </submittedName>
</protein>
<evidence type="ECO:0000313" key="1">
    <source>
        <dbReference type="EMBL" id="CAK9136934.1"/>
    </source>
</evidence>
<dbReference type="AlphaFoldDB" id="A0ABC8QW16"/>
<proteinExistence type="predicted"/>
<organism evidence="1 2">
    <name type="scientific">Ilex paraguariensis</name>
    <name type="common">yerba mate</name>
    <dbReference type="NCBI Taxonomy" id="185542"/>
    <lineage>
        <taxon>Eukaryota</taxon>
        <taxon>Viridiplantae</taxon>
        <taxon>Streptophyta</taxon>
        <taxon>Embryophyta</taxon>
        <taxon>Tracheophyta</taxon>
        <taxon>Spermatophyta</taxon>
        <taxon>Magnoliopsida</taxon>
        <taxon>eudicotyledons</taxon>
        <taxon>Gunneridae</taxon>
        <taxon>Pentapetalae</taxon>
        <taxon>asterids</taxon>
        <taxon>campanulids</taxon>
        <taxon>Aquifoliales</taxon>
        <taxon>Aquifoliaceae</taxon>
        <taxon>Ilex</taxon>
    </lineage>
</organism>
<dbReference type="Proteomes" id="UP001642360">
    <property type="component" value="Unassembled WGS sequence"/>
</dbReference>
<dbReference type="EMBL" id="CAUOFW020000788">
    <property type="protein sequence ID" value="CAK9136934.1"/>
    <property type="molecule type" value="Genomic_DNA"/>
</dbReference>
<keyword evidence="2" id="KW-1185">Reference proteome</keyword>
<name>A0ABC8QW16_9AQUA</name>